<name>A0A6G8APE3_9ENTE</name>
<sequence>MKKILTLSITSLFKLFFVFISFMIFLNVVMGLDTGFFDHSLTTQIWAVASIVSMLWLLALVMMPISYTYNHLKVLAIISAFMALVVIMTSFDISTYTMYAFSILLAVLIYFLFIHFMTKK</sequence>
<protein>
    <submittedName>
        <fullName evidence="2">Uncharacterized protein</fullName>
    </submittedName>
</protein>
<dbReference type="RefSeq" id="WP_166008245.1">
    <property type="nucleotide sequence ID" value="NZ_CP049886.1"/>
</dbReference>
<feature type="transmembrane region" description="Helical" evidence="1">
    <location>
        <begin position="44"/>
        <end position="62"/>
    </location>
</feature>
<dbReference type="AlphaFoldDB" id="A0A6G8APE3"/>
<feature type="transmembrane region" description="Helical" evidence="1">
    <location>
        <begin position="74"/>
        <end position="91"/>
    </location>
</feature>
<feature type="transmembrane region" description="Helical" evidence="1">
    <location>
        <begin position="97"/>
        <end position="117"/>
    </location>
</feature>
<keyword evidence="3" id="KW-1185">Reference proteome</keyword>
<gene>
    <name evidence="2" type="ORF">G7081_07120</name>
</gene>
<evidence type="ECO:0000256" key="1">
    <source>
        <dbReference type="SAM" id="Phobius"/>
    </source>
</evidence>
<keyword evidence="1" id="KW-1133">Transmembrane helix</keyword>
<keyword evidence="1" id="KW-0812">Transmembrane</keyword>
<proteinExistence type="predicted"/>
<dbReference type="KEGG" id="vah:G7081_07120"/>
<organism evidence="2 3">
    <name type="scientific">Vagococcus coleopterorum</name>
    <dbReference type="NCBI Taxonomy" id="2714946"/>
    <lineage>
        <taxon>Bacteria</taxon>
        <taxon>Bacillati</taxon>
        <taxon>Bacillota</taxon>
        <taxon>Bacilli</taxon>
        <taxon>Lactobacillales</taxon>
        <taxon>Enterococcaceae</taxon>
        <taxon>Vagococcus</taxon>
    </lineage>
</organism>
<evidence type="ECO:0000313" key="3">
    <source>
        <dbReference type="Proteomes" id="UP000500890"/>
    </source>
</evidence>
<accession>A0A6G8APE3</accession>
<keyword evidence="1" id="KW-0472">Membrane</keyword>
<evidence type="ECO:0000313" key="2">
    <source>
        <dbReference type="EMBL" id="QIL46857.1"/>
    </source>
</evidence>
<feature type="transmembrane region" description="Helical" evidence="1">
    <location>
        <begin position="12"/>
        <end position="32"/>
    </location>
</feature>
<dbReference type="Proteomes" id="UP000500890">
    <property type="component" value="Chromosome"/>
</dbReference>
<dbReference type="EMBL" id="CP049886">
    <property type="protein sequence ID" value="QIL46857.1"/>
    <property type="molecule type" value="Genomic_DNA"/>
</dbReference>
<reference evidence="2 3" key="1">
    <citation type="submission" date="2020-03" db="EMBL/GenBank/DDBJ databases">
        <title>Vagococcus sp. nov., isolated from beetles.</title>
        <authorList>
            <person name="Hyun D.-W."/>
            <person name="Bae J.-W."/>
        </authorList>
    </citation>
    <scope>NUCLEOTIDE SEQUENCE [LARGE SCALE GENOMIC DNA]</scope>
    <source>
        <strain evidence="2 3">HDW17A</strain>
    </source>
</reference>